<dbReference type="PANTHER" id="PTHR36566">
    <property type="entry name" value="NICKEL INSERTION PROTEIN-RELATED"/>
    <property type="match status" value="1"/>
</dbReference>
<proteinExistence type="inferred from homology"/>
<dbReference type="Proteomes" id="UP000730161">
    <property type="component" value="Unassembled WGS sequence"/>
</dbReference>
<comment type="similarity">
    <text evidence="2">Belongs to the LarC family.</text>
</comment>
<dbReference type="AlphaFoldDB" id="A0A8J7WA58"/>
<gene>
    <name evidence="3" type="ORF">RJ53_05515</name>
</gene>
<protein>
    <recommendedName>
        <fullName evidence="2">Putative nickel insertion protein</fullName>
    </recommendedName>
</protein>
<dbReference type="Gene3D" id="3.10.20.300">
    <property type="entry name" value="mk0293 like domain"/>
    <property type="match status" value="1"/>
</dbReference>
<accession>A0A8J7WA58</accession>
<dbReference type="HAMAP" id="MF_01074">
    <property type="entry name" value="LarC"/>
    <property type="match status" value="1"/>
</dbReference>
<dbReference type="OrthoDB" id="10691at2157"/>
<sequence>MRTILFDPANGAAGDMIIGALLDAGADEPLVTRAMASVVGEPVITKVKRRGITATYIQTRAGVGTRTLKEVLDCVSMAEAPDKAKEMAERVFHRIHDAEARVHGDHPHFHEVGADDAIADVVGACTALLSLSPDRISVLPVPLGMGTINSAHGKMPVPAPATAYILQDSGLTVRPSLEETGELTTPTGAALLAEFLSSFGEEAPADGTITSIGYGAGTRDPPDRPNILRVMMLESGGPGVWVDILETNIDDADGEVIAATIARLHREGARDASASPLIMKKGRPGHLIRVICRQEDSERLALILAEELGTLGVRCIPSVHRFIADRRFIRVRLSEGDEIGVKIGSWKGKILTVKAEFDAVVAAAVRQGRPIREVKWEAEEAARKELTRWS</sequence>
<dbReference type="Pfam" id="PF01969">
    <property type="entry name" value="Ni_insertion"/>
    <property type="match status" value="1"/>
</dbReference>
<dbReference type="Gene3D" id="3.30.70.1380">
    <property type="entry name" value="Transcriptional regulatory protein pf0864 domain like"/>
    <property type="match status" value="1"/>
</dbReference>
<comment type="caution">
    <text evidence="3">The sequence shown here is derived from an EMBL/GenBank/DDBJ whole genome shotgun (WGS) entry which is preliminary data.</text>
</comment>
<dbReference type="PANTHER" id="PTHR36566:SF1">
    <property type="entry name" value="PYRIDINIUM-3,5-BISTHIOCARBOXYLIC ACID MONONUCLEOTIDE NICKEL INSERTION PROTEIN"/>
    <property type="match status" value="1"/>
</dbReference>
<dbReference type="GO" id="GO:0016151">
    <property type="term" value="F:nickel cation binding"/>
    <property type="evidence" value="ECO:0007669"/>
    <property type="project" value="UniProtKB-UniRule"/>
</dbReference>
<dbReference type="NCBIfam" id="TIGR00299">
    <property type="entry name" value="nickel pincer cofactor biosynthesis protein LarC"/>
    <property type="match status" value="1"/>
</dbReference>
<organism evidence="3 4">
    <name type="scientific">Methanocalculus chunghsingensis</name>
    <dbReference type="NCBI Taxonomy" id="156457"/>
    <lineage>
        <taxon>Archaea</taxon>
        <taxon>Methanobacteriati</taxon>
        <taxon>Methanobacteriota</taxon>
        <taxon>Stenosarchaea group</taxon>
        <taxon>Methanomicrobia</taxon>
        <taxon>Methanomicrobiales</taxon>
        <taxon>Methanocalculaceae</taxon>
        <taxon>Methanocalculus</taxon>
    </lineage>
</organism>
<evidence type="ECO:0000256" key="2">
    <source>
        <dbReference type="HAMAP-Rule" id="MF_01074"/>
    </source>
</evidence>
<evidence type="ECO:0000256" key="1">
    <source>
        <dbReference type="ARBA" id="ARBA00022596"/>
    </source>
</evidence>
<name>A0A8J7WA58_9EURY</name>
<keyword evidence="2" id="KW-0456">Lyase</keyword>
<dbReference type="EMBL" id="JWHL01000007">
    <property type="protein sequence ID" value="MBR1368988.1"/>
    <property type="molecule type" value="Genomic_DNA"/>
</dbReference>
<dbReference type="InterPro" id="IPR002822">
    <property type="entry name" value="Ni_insertion"/>
</dbReference>
<keyword evidence="1 2" id="KW-0533">Nickel</keyword>
<reference evidence="3" key="1">
    <citation type="submission" date="2014-12" db="EMBL/GenBank/DDBJ databases">
        <authorList>
            <person name="Huang H.-H."/>
            <person name="Chen S.-C."/>
            <person name="Lai M.-C."/>
        </authorList>
    </citation>
    <scope>NUCLEOTIDE SEQUENCE</scope>
    <source>
        <strain evidence="3">K1F9705b</strain>
    </source>
</reference>
<dbReference type="RefSeq" id="WP_211530656.1">
    <property type="nucleotide sequence ID" value="NZ_JWHL01000007.1"/>
</dbReference>
<evidence type="ECO:0000313" key="3">
    <source>
        <dbReference type="EMBL" id="MBR1368988.1"/>
    </source>
</evidence>
<evidence type="ECO:0000313" key="4">
    <source>
        <dbReference type="Proteomes" id="UP000730161"/>
    </source>
</evidence>
<keyword evidence="4" id="KW-1185">Reference proteome</keyword>
<dbReference type="GO" id="GO:0016829">
    <property type="term" value="F:lyase activity"/>
    <property type="evidence" value="ECO:0007669"/>
    <property type="project" value="UniProtKB-UniRule"/>
</dbReference>